<dbReference type="KEGG" id="pstg:E8M01_22470"/>
<name>A0A4D7B8J8_9HYPH</name>
<organism evidence="2 3">
    <name type="scientific">Phreatobacter stygius</name>
    <dbReference type="NCBI Taxonomy" id="1940610"/>
    <lineage>
        <taxon>Bacteria</taxon>
        <taxon>Pseudomonadati</taxon>
        <taxon>Pseudomonadota</taxon>
        <taxon>Alphaproteobacteria</taxon>
        <taxon>Hyphomicrobiales</taxon>
        <taxon>Phreatobacteraceae</taxon>
        <taxon>Phreatobacter</taxon>
    </lineage>
</organism>
<dbReference type="OrthoDB" id="8479643at2"/>
<dbReference type="Proteomes" id="UP000298781">
    <property type="component" value="Chromosome"/>
</dbReference>
<dbReference type="EMBL" id="CP039690">
    <property type="protein sequence ID" value="QCI66760.1"/>
    <property type="molecule type" value="Genomic_DNA"/>
</dbReference>
<dbReference type="RefSeq" id="WP_136962199.1">
    <property type="nucleotide sequence ID" value="NZ_CP039690.1"/>
</dbReference>
<sequence>MSLSRDELGQGDEAAGAAAGPDGPVAGRPYPPLPLTIALVEDLGRFPQVRVVRDQQMLKRIGRLRYGQGVREPEKVTTSVVSDPGCLIEASDFKGVNVLSFDADGVTVALRVGDALDQGSPGFDTHRQVMRAHGIAPFLAYTCSRLVCAPRHGGEDLAALLGYVRWQAVHAGWRYGLLQASQDQVASCRACDFRETGMFIDDPVAGRLQVLVLDSQGRAGRDPAAAAPG</sequence>
<evidence type="ECO:0000256" key="1">
    <source>
        <dbReference type="SAM" id="MobiDB-lite"/>
    </source>
</evidence>
<keyword evidence="3" id="KW-1185">Reference proteome</keyword>
<reference evidence="2 3" key="1">
    <citation type="submission" date="2019-04" db="EMBL/GenBank/DDBJ databases">
        <title>Phreatobacter aquaticus sp. nov.</title>
        <authorList>
            <person name="Choi A."/>
        </authorList>
    </citation>
    <scope>NUCLEOTIDE SEQUENCE [LARGE SCALE GENOMIC DNA]</scope>
    <source>
        <strain evidence="2 3">KCTC 52518</strain>
    </source>
</reference>
<dbReference type="AlphaFoldDB" id="A0A4D7B8J8"/>
<proteinExistence type="predicted"/>
<gene>
    <name evidence="2" type="ORF">E8M01_22470</name>
</gene>
<evidence type="ECO:0000313" key="2">
    <source>
        <dbReference type="EMBL" id="QCI66760.1"/>
    </source>
</evidence>
<feature type="region of interest" description="Disordered" evidence="1">
    <location>
        <begin position="1"/>
        <end position="28"/>
    </location>
</feature>
<protein>
    <submittedName>
        <fullName evidence="2">Uncharacterized protein</fullName>
    </submittedName>
</protein>
<feature type="compositionally biased region" description="Low complexity" evidence="1">
    <location>
        <begin position="11"/>
        <end position="27"/>
    </location>
</feature>
<evidence type="ECO:0000313" key="3">
    <source>
        <dbReference type="Proteomes" id="UP000298781"/>
    </source>
</evidence>
<accession>A0A4D7B8J8</accession>